<name>A0AAP2Z3N9_9EURY</name>
<gene>
    <name evidence="3" type="ORF">OB960_21460</name>
</gene>
<dbReference type="AlphaFoldDB" id="A0AAP2Z3N9"/>
<evidence type="ECO:0000313" key="4">
    <source>
        <dbReference type="Proteomes" id="UP001321018"/>
    </source>
</evidence>
<proteinExistence type="predicted"/>
<organism evidence="3 4">
    <name type="scientific">Natronoglomus mannanivorans</name>
    <dbReference type="NCBI Taxonomy" id="2979990"/>
    <lineage>
        <taxon>Archaea</taxon>
        <taxon>Methanobacteriati</taxon>
        <taxon>Methanobacteriota</taxon>
        <taxon>Stenosarchaea group</taxon>
        <taxon>Halobacteria</taxon>
        <taxon>Halobacteriales</taxon>
        <taxon>Natrialbaceae</taxon>
        <taxon>Natronoglomus</taxon>
    </lineage>
</organism>
<feature type="transmembrane region" description="Helical" evidence="2">
    <location>
        <begin position="44"/>
        <end position="66"/>
    </location>
</feature>
<sequence>MPSTNTHTESAGQSEQQRGGSEAGLMSVETNPLLQWILVNGNRWVVSVAALVLVGLGFVGSGVVWSDELATLFTEGQVIQTILIALFSGIILLVSIALSVNSIVLSQDITALGDQEEELDKTFSFRDSVREQTNADVSPARPAEFLQVIFDGIRSNVRELSNSISNDNLVLNSQTEIIKDDIVNQVRDVEGRLEKASGISEVMFAGIQYDYSRQIYAIRQLRVEHEETLTDSQQKKIDELLTTLKYFAIGREYFKTLYFKQELANLSRGLLVISFPVIVYLVYAILSLSARLLPEFSILGIHSIIWFVGFTFIVGMVPYTLFSVYVLRTATISIRTLAAGPFILDSSDGSTRLSEDTDPK</sequence>
<evidence type="ECO:0000256" key="1">
    <source>
        <dbReference type="SAM" id="MobiDB-lite"/>
    </source>
</evidence>
<feature type="transmembrane region" description="Helical" evidence="2">
    <location>
        <begin position="304"/>
        <end position="327"/>
    </location>
</feature>
<dbReference type="RefSeq" id="WP_338005764.1">
    <property type="nucleotide sequence ID" value="NZ_JAOPKA010000020.1"/>
</dbReference>
<evidence type="ECO:0000313" key="3">
    <source>
        <dbReference type="EMBL" id="MCU4743953.1"/>
    </source>
</evidence>
<evidence type="ECO:0000256" key="2">
    <source>
        <dbReference type="SAM" id="Phobius"/>
    </source>
</evidence>
<dbReference type="Pfam" id="PF25927">
    <property type="entry name" value="DUF7972"/>
    <property type="match status" value="1"/>
</dbReference>
<dbReference type="Proteomes" id="UP001321018">
    <property type="component" value="Unassembled WGS sequence"/>
</dbReference>
<keyword evidence="2" id="KW-0472">Membrane</keyword>
<reference evidence="3" key="1">
    <citation type="submission" date="2022-09" db="EMBL/GenBank/DDBJ databases">
        <title>Enrichment on poylsaccharides allowed isolation of novel metabolic and taxonomic groups of Haloarchaea.</title>
        <authorList>
            <person name="Sorokin D.Y."/>
            <person name="Elcheninov A.G."/>
            <person name="Khizhniak T.V."/>
            <person name="Kolganova T.V."/>
            <person name="Kublanov I.V."/>
        </authorList>
    </citation>
    <scope>NUCLEOTIDE SEQUENCE</scope>
    <source>
        <strain evidence="3">AArc-xg1-1</strain>
    </source>
</reference>
<feature type="transmembrane region" description="Helical" evidence="2">
    <location>
        <begin position="270"/>
        <end position="292"/>
    </location>
</feature>
<comment type="caution">
    <text evidence="3">The sequence shown here is derived from an EMBL/GenBank/DDBJ whole genome shotgun (WGS) entry which is preliminary data.</text>
</comment>
<protein>
    <submittedName>
        <fullName evidence="3">Uncharacterized protein</fullName>
    </submittedName>
</protein>
<keyword evidence="2" id="KW-1133">Transmembrane helix</keyword>
<feature type="compositionally biased region" description="Polar residues" evidence="1">
    <location>
        <begin position="1"/>
        <end position="19"/>
    </location>
</feature>
<keyword evidence="2" id="KW-0812">Transmembrane</keyword>
<accession>A0AAP2Z3N9</accession>
<feature type="region of interest" description="Disordered" evidence="1">
    <location>
        <begin position="1"/>
        <end position="22"/>
    </location>
</feature>
<dbReference type="EMBL" id="JAOPKA010000020">
    <property type="protein sequence ID" value="MCU4743953.1"/>
    <property type="molecule type" value="Genomic_DNA"/>
</dbReference>
<feature type="transmembrane region" description="Helical" evidence="2">
    <location>
        <begin position="78"/>
        <end position="100"/>
    </location>
</feature>
<dbReference type="InterPro" id="IPR058278">
    <property type="entry name" value="DUF7972"/>
</dbReference>